<dbReference type="PANTHER" id="PTHR45458">
    <property type="entry name" value="SHORT-CHAIN DEHYDROGENASE/REDUCTASE SDR"/>
    <property type="match status" value="1"/>
</dbReference>
<dbReference type="Proteomes" id="UP000193144">
    <property type="component" value="Unassembled WGS sequence"/>
</dbReference>
<dbReference type="PANTHER" id="PTHR45458:SF1">
    <property type="entry name" value="SHORT CHAIN DEHYDROGENASE"/>
    <property type="match status" value="1"/>
</dbReference>
<name>A0A1Y2A4H3_9PLEO</name>
<dbReference type="PRINTS" id="PR00081">
    <property type="entry name" value="GDHRDH"/>
</dbReference>
<sequence length="243" mass="26082">MPTILITGSSSGLGLAFLKHYASLPNTSILALDVSPPPPDIARLPNVEFSVTDITSPISIPVEQRESPLHLLIHCAGVRGLVPDIVKNMRGNVAAAETMSVMDKETMMKTLEINCFGAFNVLQTFLPRLLEAALSTSKADPPKIVVMSSRMGSVASNAMGGGYAYRASKAALNAVVKSFSVDFPDVVFLAMHPGRVETGLVEWKEEGAISPEETLVDCVKVIQEAGPDMSGKFVDRWGKDIPW</sequence>
<dbReference type="InterPro" id="IPR052184">
    <property type="entry name" value="SDR_enzymes"/>
</dbReference>
<accession>A0A1Y2A4H3</accession>
<protein>
    <recommendedName>
        <fullName evidence="3">NAD(P)-binding protein</fullName>
    </recommendedName>
</protein>
<dbReference type="AlphaFoldDB" id="A0A1Y2A4H3"/>
<gene>
    <name evidence="1" type="ORF">BCR34DRAFT_621859</name>
</gene>
<dbReference type="OrthoDB" id="5296at2759"/>
<comment type="caution">
    <text evidence="1">The sequence shown here is derived from an EMBL/GenBank/DDBJ whole genome shotgun (WGS) entry which is preliminary data.</text>
</comment>
<evidence type="ECO:0008006" key="3">
    <source>
        <dbReference type="Google" id="ProtNLM"/>
    </source>
</evidence>
<dbReference type="Gene3D" id="3.40.50.720">
    <property type="entry name" value="NAD(P)-binding Rossmann-like Domain"/>
    <property type="match status" value="1"/>
</dbReference>
<keyword evidence="2" id="KW-1185">Reference proteome</keyword>
<reference evidence="1 2" key="1">
    <citation type="submission" date="2016-07" db="EMBL/GenBank/DDBJ databases">
        <title>Pervasive Adenine N6-methylation of Active Genes in Fungi.</title>
        <authorList>
            <consortium name="DOE Joint Genome Institute"/>
            <person name="Mondo S.J."/>
            <person name="Dannebaum R.O."/>
            <person name="Kuo R.C."/>
            <person name="Labutti K."/>
            <person name="Haridas S."/>
            <person name="Kuo A."/>
            <person name="Salamov A."/>
            <person name="Ahrendt S.R."/>
            <person name="Lipzen A."/>
            <person name="Sullivan W."/>
            <person name="Andreopoulos W.B."/>
            <person name="Clum A."/>
            <person name="Lindquist E."/>
            <person name="Daum C."/>
            <person name="Ramamoorthy G.K."/>
            <person name="Gryganskyi A."/>
            <person name="Culley D."/>
            <person name="Magnuson J.K."/>
            <person name="James T.Y."/>
            <person name="O'Malley M.A."/>
            <person name="Stajich J.E."/>
            <person name="Spatafora J.W."/>
            <person name="Visel A."/>
            <person name="Grigoriev I.V."/>
        </authorList>
    </citation>
    <scope>NUCLEOTIDE SEQUENCE [LARGE SCALE GENOMIC DNA]</scope>
    <source>
        <strain evidence="1 2">CBS 115471</strain>
    </source>
</reference>
<evidence type="ECO:0000313" key="2">
    <source>
        <dbReference type="Proteomes" id="UP000193144"/>
    </source>
</evidence>
<organism evidence="1 2">
    <name type="scientific">Clohesyomyces aquaticus</name>
    <dbReference type="NCBI Taxonomy" id="1231657"/>
    <lineage>
        <taxon>Eukaryota</taxon>
        <taxon>Fungi</taxon>
        <taxon>Dikarya</taxon>
        <taxon>Ascomycota</taxon>
        <taxon>Pezizomycotina</taxon>
        <taxon>Dothideomycetes</taxon>
        <taxon>Pleosporomycetidae</taxon>
        <taxon>Pleosporales</taxon>
        <taxon>Lindgomycetaceae</taxon>
        <taxon>Clohesyomyces</taxon>
    </lineage>
</organism>
<evidence type="ECO:0000313" key="1">
    <source>
        <dbReference type="EMBL" id="ORY17402.1"/>
    </source>
</evidence>
<dbReference type="InterPro" id="IPR036291">
    <property type="entry name" value="NAD(P)-bd_dom_sf"/>
</dbReference>
<dbReference type="GO" id="GO:0016616">
    <property type="term" value="F:oxidoreductase activity, acting on the CH-OH group of donors, NAD or NADP as acceptor"/>
    <property type="evidence" value="ECO:0007669"/>
    <property type="project" value="TreeGrafter"/>
</dbReference>
<dbReference type="EMBL" id="MCFA01000012">
    <property type="protein sequence ID" value="ORY17402.1"/>
    <property type="molecule type" value="Genomic_DNA"/>
</dbReference>
<proteinExistence type="predicted"/>
<dbReference type="InterPro" id="IPR002347">
    <property type="entry name" value="SDR_fam"/>
</dbReference>
<dbReference type="Pfam" id="PF00106">
    <property type="entry name" value="adh_short"/>
    <property type="match status" value="1"/>
</dbReference>
<dbReference type="SUPFAM" id="SSF51735">
    <property type="entry name" value="NAD(P)-binding Rossmann-fold domains"/>
    <property type="match status" value="1"/>
</dbReference>